<dbReference type="EMBL" id="BAABCN010000002">
    <property type="protein sequence ID" value="GAA3869499.1"/>
    <property type="molecule type" value="Genomic_DNA"/>
</dbReference>
<keyword evidence="2" id="KW-1133">Transmembrane helix</keyword>
<feature type="region of interest" description="Disordered" evidence="1">
    <location>
        <begin position="142"/>
        <end position="192"/>
    </location>
</feature>
<keyword evidence="2" id="KW-0812">Transmembrane</keyword>
<feature type="compositionally biased region" description="Polar residues" evidence="1">
    <location>
        <begin position="159"/>
        <end position="175"/>
    </location>
</feature>
<feature type="transmembrane region" description="Helical" evidence="2">
    <location>
        <begin position="96"/>
        <end position="117"/>
    </location>
</feature>
<dbReference type="Proteomes" id="UP001501803">
    <property type="component" value="Unassembled WGS sequence"/>
</dbReference>
<name>A0ABP7K950_9MICO</name>
<evidence type="ECO:0000256" key="2">
    <source>
        <dbReference type="SAM" id="Phobius"/>
    </source>
</evidence>
<protein>
    <recommendedName>
        <fullName evidence="5">MFS transporter</fullName>
    </recommendedName>
</protein>
<keyword evidence="2" id="KW-0472">Membrane</keyword>
<evidence type="ECO:0008006" key="5">
    <source>
        <dbReference type="Google" id="ProtNLM"/>
    </source>
</evidence>
<evidence type="ECO:0000313" key="4">
    <source>
        <dbReference type="Proteomes" id="UP001501803"/>
    </source>
</evidence>
<sequence>MIIRRAFYYWQFIAAFVLPLWLVIGWPIFGAGGWQVFGVALGALILGLGLLVIALLFFARKEVRVERAVSWADVGVLSLWHVTIIAVGFYASAASWLSVAVVVIGICAFWFALWELFTAARRRMQAMMDLLEQTAQPGAVRPPAGFGAPGFTEPGAGRTSDQTSGQTSGHTSGHTPTPDPNVIIVREKPTSL</sequence>
<gene>
    <name evidence="3" type="ORF">GCM10022381_10980</name>
</gene>
<organism evidence="3 4">
    <name type="scientific">Leifsonia kafniensis</name>
    <dbReference type="NCBI Taxonomy" id="475957"/>
    <lineage>
        <taxon>Bacteria</taxon>
        <taxon>Bacillati</taxon>
        <taxon>Actinomycetota</taxon>
        <taxon>Actinomycetes</taxon>
        <taxon>Micrococcales</taxon>
        <taxon>Microbacteriaceae</taxon>
        <taxon>Leifsonia</taxon>
    </lineage>
</organism>
<comment type="caution">
    <text evidence="3">The sequence shown here is derived from an EMBL/GenBank/DDBJ whole genome shotgun (WGS) entry which is preliminary data.</text>
</comment>
<feature type="transmembrane region" description="Helical" evidence="2">
    <location>
        <begin position="7"/>
        <end position="29"/>
    </location>
</feature>
<dbReference type="RefSeq" id="WP_345063167.1">
    <property type="nucleotide sequence ID" value="NZ_BAABCN010000002.1"/>
</dbReference>
<keyword evidence="4" id="KW-1185">Reference proteome</keyword>
<evidence type="ECO:0000313" key="3">
    <source>
        <dbReference type="EMBL" id="GAA3869499.1"/>
    </source>
</evidence>
<accession>A0ABP7K950</accession>
<feature type="transmembrane region" description="Helical" evidence="2">
    <location>
        <begin position="35"/>
        <end position="59"/>
    </location>
</feature>
<reference evidence="4" key="1">
    <citation type="journal article" date="2019" name="Int. J. Syst. Evol. Microbiol.">
        <title>The Global Catalogue of Microorganisms (GCM) 10K type strain sequencing project: providing services to taxonomists for standard genome sequencing and annotation.</title>
        <authorList>
            <consortium name="The Broad Institute Genomics Platform"/>
            <consortium name="The Broad Institute Genome Sequencing Center for Infectious Disease"/>
            <person name="Wu L."/>
            <person name="Ma J."/>
        </authorList>
    </citation>
    <scope>NUCLEOTIDE SEQUENCE [LARGE SCALE GENOMIC DNA]</scope>
    <source>
        <strain evidence="4">JCM 17021</strain>
    </source>
</reference>
<proteinExistence type="predicted"/>
<evidence type="ECO:0000256" key="1">
    <source>
        <dbReference type="SAM" id="MobiDB-lite"/>
    </source>
</evidence>
<feature type="transmembrane region" description="Helical" evidence="2">
    <location>
        <begin position="71"/>
        <end position="90"/>
    </location>
</feature>